<dbReference type="InterPro" id="IPR012318">
    <property type="entry name" value="HTH_CRP"/>
</dbReference>
<protein>
    <recommendedName>
        <fullName evidence="4">HTH crp-type domain-containing protein</fullName>
    </recommendedName>
</protein>
<evidence type="ECO:0000256" key="3">
    <source>
        <dbReference type="ARBA" id="ARBA00023163"/>
    </source>
</evidence>
<keyword evidence="2" id="KW-0238">DNA-binding</keyword>
<proteinExistence type="predicted"/>
<organism evidence="5 6">
    <name type="scientific">Pleomorphomonas diazotrophica</name>
    <dbReference type="NCBI Taxonomy" id="1166257"/>
    <lineage>
        <taxon>Bacteria</taxon>
        <taxon>Pseudomonadati</taxon>
        <taxon>Pseudomonadota</taxon>
        <taxon>Alphaproteobacteria</taxon>
        <taxon>Hyphomicrobiales</taxon>
        <taxon>Pleomorphomonadaceae</taxon>
        <taxon>Pleomorphomonas</taxon>
    </lineage>
</organism>
<dbReference type="Pfam" id="PF13545">
    <property type="entry name" value="HTH_Crp_2"/>
    <property type="match status" value="1"/>
</dbReference>
<feature type="domain" description="HTH crp-type" evidence="4">
    <location>
        <begin position="134"/>
        <end position="208"/>
    </location>
</feature>
<evidence type="ECO:0000259" key="4">
    <source>
        <dbReference type="PROSITE" id="PS51063"/>
    </source>
</evidence>
<gene>
    <name evidence="5" type="ORF">CXZ10_19285</name>
</gene>
<dbReference type="Gene3D" id="1.10.10.10">
    <property type="entry name" value="Winged helix-like DNA-binding domain superfamily/Winged helix DNA-binding domain"/>
    <property type="match status" value="1"/>
</dbReference>
<evidence type="ECO:0000313" key="6">
    <source>
        <dbReference type="Proteomes" id="UP000233491"/>
    </source>
</evidence>
<keyword evidence="3" id="KW-0804">Transcription</keyword>
<dbReference type="InterPro" id="IPR036390">
    <property type="entry name" value="WH_DNA-bd_sf"/>
</dbReference>
<comment type="caution">
    <text evidence="5">The sequence shown here is derived from an EMBL/GenBank/DDBJ whole genome shotgun (WGS) entry which is preliminary data.</text>
</comment>
<name>A0A1I4RLG8_9HYPH</name>
<dbReference type="OrthoDB" id="7263823at2"/>
<dbReference type="PROSITE" id="PS51063">
    <property type="entry name" value="HTH_CRP_2"/>
    <property type="match status" value="1"/>
</dbReference>
<dbReference type="InterPro" id="IPR036388">
    <property type="entry name" value="WH-like_DNA-bd_sf"/>
</dbReference>
<dbReference type="AlphaFoldDB" id="A0A1I4RLG8"/>
<dbReference type="Proteomes" id="UP000233491">
    <property type="component" value="Unassembled WGS sequence"/>
</dbReference>
<dbReference type="InterPro" id="IPR014710">
    <property type="entry name" value="RmlC-like_jellyroll"/>
</dbReference>
<dbReference type="Gene3D" id="2.60.120.10">
    <property type="entry name" value="Jelly Rolls"/>
    <property type="match status" value="1"/>
</dbReference>
<dbReference type="GO" id="GO:0006355">
    <property type="term" value="P:regulation of DNA-templated transcription"/>
    <property type="evidence" value="ECO:0007669"/>
    <property type="project" value="InterPro"/>
</dbReference>
<evidence type="ECO:0000256" key="1">
    <source>
        <dbReference type="ARBA" id="ARBA00023015"/>
    </source>
</evidence>
<evidence type="ECO:0000313" key="5">
    <source>
        <dbReference type="EMBL" id="PKR87492.1"/>
    </source>
</evidence>
<keyword evidence="6" id="KW-1185">Reference proteome</keyword>
<dbReference type="EMBL" id="PJNW01000017">
    <property type="protein sequence ID" value="PKR87492.1"/>
    <property type="molecule type" value="Genomic_DNA"/>
</dbReference>
<dbReference type="SUPFAM" id="SSF46785">
    <property type="entry name" value="Winged helix' DNA-binding domain"/>
    <property type="match status" value="1"/>
</dbReference>
<dbReference type="GO" id="GO:0003677">
    <property type="term" value="F:DNA binding"/>
    <property type="evidence" value="ECO:0007669"/>
    <property type="project" value="UniProtKB-KW"/>
</dbReference>
<sequence>MLTDNPLSALVERLLKDGHGRLFNQRSMRAGQIVYGGDEAADGDLLIVRSGRLRCFTSFEGKELTLYMLEAGDAVYLHGGAMLEVRTAADVLLASPSAFRQLVLAEPELALAVLPALDRLAQKSVRMIEDIAFHGVKHRLIRVLCDTADRVGRPAEEGIVIDHLPNAEDFAMQIGATRQSVSTVIAELVRSGILYRFGGGSMVISDLGRLRRELADVR</sequence>
<evidence type="ECO:0000256" key="2">
    <source>
        <dbReference type="ARBA" id="ARBA00023125"/>
    </source>
</evidence>
<dbReference type="InterPro" id="IPR018490">
    <property type="entry name" value="cNMP-bd_dom_sf"/>
</dbReference>
<accession>A0A1I4RLG8</accession>
<dbReference type="RefSeq" id="WP_101291001.1">
    <property type="nucleotide sequence ID" value="NZ_FOUQ01000002.1"/>
</dbReference>
<reference evidence="5 6" key="1">
    <citation type="submission" date="2017-12" db="EMBL/GenBank/DDBJ databases">
        <title>Anaerobic carbon monoxide metabolism by Pleomorphomonas carboxyditropha sp. nov., a new mesophilic hydrogenogenic carboxidotroph.</title>
        <authorList>
            <person name="Esquivel-Elizondo S."/>
            <person name="Krajmalnik-Brown R."/>
        </authorList>
    </citation>
    <scope>NUCLEOTIDE SEQUENCE [LARGE SCALE GENOMIC DNA]</scope>
    <source>
        <strain evidence="5 6">R5-392</strain>
    </source>
</reference>
<keyword evidence="1" id="KW-0805">Transcription regulation</keyword>
<dbReference type="SUPFAM" id="SSF51206">
    <property type="entry name" value="cAMP-binding domain-like"/>
    <property type="match status" value="1"/>
</dbReference>